<organism evidence="1 2">
    <name type="scientific">Leptospira licerasiae str. MMD4847</name>
    <dbReference type="NCBI Taxonomy" id="1049971"/>
    <lineage>
        <taxon>Bacteria</taxon>
        <taxon>Pseudomonadati</taxon>
        <taxon>Spirochaetota</taxon>
        <taxon>Spirochaetia</taxon>
        <taxon>Leptospirales</taxon>
        <taxon>Leptospiraceae</taxon>
        <taxon>Leptospira</taxon>
    </lineage>
</organism>
<evidence type="ECO:0000313" key="1">
    <source>
        <dbReference type="EMBL" id="EJZ42210.1"/>
    </source>
</evidence>
<dbReference type="Proteomes" id="UP000018720">
    <property type="component" value="Unassembled WGS sequence"/>
</dbReference>
<proteinExistence type="predicted"/>
<gene>
    <name evidence="1" type="ORF">LEP1GSC178_2386</name>
</gene>
<keyword evidence="2" id="KW-1185">Reference proteome</keyword>
<evidence type="ECO:0000313" key="2">
    <source>
        <dbReference type="Proteomes" id="UP000018720"/>
    </source>
</evidence>
<sequence>MDKALLEFQHRNRLRCRTSNAADTVDVGSPTNRDLSLKIECSKNTRKAKI</sequence>
<protein>
    <submittedName>
        <fullName evidence="1">Uncharacterized protein</fullName>
    </submittedName>
</protein>
<comment type="caution">
    <text evidence="1">The sequence shown here is derived from an EMBL/GenBank/DDBJ whole genome shotgun (WGS) entry which is preliminary data.</text>
</comment>
<reference evidence="1 2" key="1">
    <citation type="submission" date="2012-08" db="EMBL/GenBank/DDBJ databases">
        <authorList>
            <person name="Harkins D.M."/>
            <person name="Durkin A.S."/>
            <person name="Selengut J.D."/>
            <person name="Sanka R."/>
            <person name="DePew J."/>
            <person name="Purushe J."/>
            <person name="Matthias M.A."/>
            <person name="Vinetz J.M."/>
            <person name="Sutton G.G."/>
            <person name="Nelson W.C."/>
            <person name="Fouts D.E."/>
        </authorList>
    </citation>
    <scope>NUCLEOTIDE SEQUENCE [LARGE SCALE GENOMIC DNA]</scope>
    <source>
        <strain evidence="1 2">MMD4847</strain>
    </source>
</reference>
<dbReference type="EMBL" id="AHOM02000006">
    <property type="protein sequence ID" value="EJZ42210.1"/>
    <property type="molecule type" value="Genomic_DNA"/>
</dbReference>
<name>A0ABP2RCE5_9LEPT</name>
<accession>A0ABP2RCE5</accession>